<evidence type="ECO:0000259" key="3">
    <source>
        <dbReference type="Pfam" id="PF01301"/>
    </source>
</evidence>
<reference evidence="4" key="1">
    <citation type="submission" date="2019-03" db="EMBL/GenBank/DDBJ databases">
        <title>Improved annotation for the trematode Fasciola hepatica.</title>
        <authorList>
            <person name="Choi Y.-J."/>
            <person name="Martin J."/>
            <person name="Mitreva M."/>
        </authorList>
    </citation>
    <scope>NUCLEOTIDE SEQUENCE [LARGE SCALE GENOMIC DNA]</scope>
</reference>
<gene>
    <name evidence="4" type="ORF">D915_010792</name>
</gene>
<accession>A0A4E0RUW9</accession>
<dbReference type="PRINTS" id="PR00742">
    <property type="entry name" value="GLHYDRLASE35"/>
</dbReference>
<dbReference type="SUPFAM" id="SSF51445">
    <property type="entry name" value="(Trans)glycosidases"/>
    <property type="match status" value="1"/>
</dbReference>
<evidence type="ECO:0000313" key="5">
    <source>
        <dbReference type="Proteomes" id="UP000230066"/>
    </source>
</evidence>
<name>A0A4E0RUW9_FASHE</name>
<dbReference type="Proteomes" id="UP000230066">
    <property type="component" value="Unassembled WGS sequence"/>
</dbReference>
<keyword evidence="2" id="KW-0472">Membrane</keyword>
<evidence type="ECO:0000313" key="4">
    <source>
        <dbReference type="EMBL" id="THD18180.1"/>
    </source>
</evidence>
<dbReference type="EMBL" id="JXXN02015786">
    <property type="protein sequence ID" value="THD18180.1"/>
    <property type="molecule type" value="Genomic_DNA"/>
</dbReference>
<dbReference type="InterPro" id="IPR017853">
    <property type="entry name" value="GH"/>
</dbReference>
<keyword evidence="5" id="KW-1185">Reference proteome</keyword>
<keyword evidence="2" id="KW-1133">Transmembrane helix</keyword>
<dbReference type="AlphaFoldDB" id="A0A4E0RUW9"/>
<feature type="domain" description="Glycoside hydrolase 35 catalytic" evidence="3">
    <location>
        <begin position="78"/>
        <end position="168"/>
    </location>
</feature>
<dbReference type="GO" id="GO:0005975">
    <property type="term" value="P:carbohydrate metabolic process"/>
    <property type="evidence" value="ECO:0007669"/>
    <property type="project" value="InterPro"/>
</dbReference>
<protein>
    <submittedName>
        <fullName evidence="4">Beta-galactosidase</fullName>
    </submittedName>
</protein>
<evidence type="ECO:0000256" key="2">
    <source>
        <dbReference type="SAM" id="Phobius"/>
    </source>
</evidence>
<proteinExistence type="inferred from homology"/>
<organism evidence="4 5">
    <name type="scientific">Fasciola hepatica</name>
    <name type="common">Liver fluke</name>
    <dbReference type="NCBI Taxonomy" id="6192"/>
    <lineage>
        <taxon>Eukaryota</taxon>
        <taxon>Metazoa</taxon>
        <taxon>Spiralia</taxon>
        <taxon>Lophotrochozoa</taxon>
        <taxon>Platyhelminthes</taxon>
        <taxon>Trematoda</taxon>
        <taxon>Digenea</taxon>
        <taxon>Plagiorchiida</taxon>
        <taxon>Echinostomata</taxon>
        <taxon>Echinostomatoidea</taxon>
        <taxon>Fasciolidae</taxon>
        <taxon>Fasciola</taxon>
    </lineage>
</organism>
<comment type="caution">
    <text evidence="4">The sequence shown here is derived from an EMBL/GenBank/DDBJ whole genome shotgun (WGS) entry which is preliminary data.</text>
</comment>
<feature type="transmembrane region" description="Helical" evidence="2">
    <location>
        <begin position="29"/>
        <end position="51"/>
    </location>
</feature>
<keyword evidence="2" id="KW-0812">Transmembrane</keyword>
<sequence>MQELENVNKLRKEKPARQSFFRKISGNRYFLGVLLFTIGVVTLSSTVTSFLSLRSQKNPYGAEHTDRTFIIDKRNDVFLKDGAEFQFISGSLHYFRIPEIYWADRIIKAKSAGLDAIQIDIPWNFHEREENHFEFLDQADVEQFIYSAHQQNLLVIARVGPYIGADWSLMRNCSTFLLR</sequence>
<dbReference type="Gene3D" id="3.20.20.80">
    <property type="entry name" value="Glycosidases"/>
    <property type="match status" value="1"/>
</dbReference>
<dbReference type="PANTHER" id="PTHR23421">
    <property type="entry name" value="BETA-GALACTOSIDASE RELATED"/>
    <property type="match status" value="1"/>
</dbReference>
<dbReference type="InterPro" id="IPR001944">
    <property type="entry name" value="Glycoside_Hdrlase_35"/>
</dbReference>
<dbReference type="InterPro" id="IPR031330">
    <property type="entry name" value="Gly_Hdrlase_35_cat"/>
</dbReference>
<evidence type="ECO:0000256" key="1">
    <source>
        <dbReference type="ARBA" id="ARBA00009809"/>
    </source>
</evidence>
<comment type="similarity">
    <text evidence="1">Belongs to the glycosyl hydrolase 35 family.</text>
</comment>
<dbReference type="GO" id="GO:0004553">
    <property type="term" value="F:hydrolase activity, hydrolyzing O-glycosyl compounds"/>
    <property type="evidence" value="ECO:0007669"/>
    <property type="project" value="InterPro"/>
</dbReference>
<dbReference type="Pfam" id="PF01301">
    <property type="entry name" value="Glyco_hydro_35"/>
    <property type="match status" value="1"/>
</dbReference>